<protein>
    <submittedName>
        <fullName evidence="1">Uncharacterized protein</fullName>
    </submittedName>
</protein>
<sequence length="734" mass="82306">MALLNLFPPYLIVLTLVLVIFPTVLAVGIRITLYKHLQKSTAKVKRLIRGKSRGVQPKIVSNLENRFKIASNQLDDVNTAALVDSLYHAEKFTFMSKSLRCEKWDYFVRVLPNLLLAFGLLGTFLGITLNLTGISTLIDINNVDVQSLGEKLKTPLESMGIAFITSLIGLACSSLLTVINLIFNTNLAKANLISSLEDYLDNTVKGNSRLDKAVNRMVDTQETFLTNFHNEVTKVLQSSLREVAKEIAERNQETAKLVTQVCERLTETAGTLSTGATTFHRSAFELNEQVPIITQANREFTQSSQELKNSVLLFKQASELIEKSNFSGNIERFTASLAETQGRFSQSTAILEQNIGEIISSNKRANDLAEQVYLNIQESSQKLQNSALGFLEASEKIESSQFADKLVQATADLMTAHQQFADSTTDLNQSTQSLASLTQDFQRSMTTMVELGIKITDLNQKSETILEQNQQRSVTEQEKLSNIQGELVKLIETVKTYQDSFNSESKQLGNQLINRLDERLSQTSDKILTASHGIERSSNNLDVTNANLSRLIDTVTEQLTQVKESLQSELNLLSNNLGMVVDDKLTKNSEQLKAVSQSIEKTANQFGSFKSDFSQVINAVNTNTSQLTANLESLRDKLEKVIAKENKSNQKMIEHIYGEIHKCLAELEKINDMRSDFSNLNNKMEELSEFSNLKDKIEKLKDEMEELFKTIPNPPQKNVQDDINTIFDNFTNKF</sequence>
<dbReference type="Proteomes" id="UP000236321">
    <property type="component" value="Unassembled WGS sequence"/>
</dbReference>
<accession>A0A2H6BVW3</accession>
<evidence type="ECO:0000313" key="2">
    <source>
        <dbReference type="Proteomes" id="UP000236321"/>
    </source>
</evidence>
<dbReference type="Gene3D" id="1.20.58.60">
    <property type="match status" value="1"/>
</dbReference>
<dbReference type="EMBL" id="BEYQ01000011">
    <property type="protein sequence ID" value="GBD54324.1"/>
    <property type="molecule type" value="Genomic_DNA"/>
</dbReference>
<organism evidence="1 2">
    <name type="scientific">Microcystis aeruginosa NIES-298</name>
    <dbReference type="NCBI Taxonomy" id="449468"/>
    <lineage>
        <taxon>Bacteria</taxon>
        <taxon>Bacillati</taxon>
        <taxon>Cyanobacteriota</taxon>
        <taxon>Cyanophyceae</taxon>
        <taxon>Oscillatoriophycideae</taxon>
        <taxon>Chroococcales</taxon>
        <taxon>Microcystaceae</taxon>
        <taxon>Microcystis</taxon>
    </lineage>
</organism>
<reference evidence="2" key="1">
    <citation type="submission" date="2017-12" db="EMBL/GenBank/DDBJ databases">
        <title>Improved Draft Genome Sequence of Microcystis aeruginosa NIES-298, a Microcystin-Producing Cyanobacterium from Lake Kasumigaura, Japan.</title>
        <authorList>
            <person name="Yamaguchi H."/>
            <person name="Suzuki S."/>
            <person name="Kawachi M."/>
        </authorList>
    </citation>
    <scope>NUCLEOTIDE SEQUENCE [LARGE SCALE GENOMIC DNA]</scope>
    <source>
        <strain evidence="2">NIES-298</strain>
    </source>
</reference>
<gene>
    <name evidence="1" type="ORF">BGM30_34170</name>
</gene>
<dbReference type="AlphaFoldDB" id="A0A2H6BVW3"/>
<dbReference type="RefSeq" id="WP_103112899.1">
    <property type="nucleotide sequence ID" value="NZ_BEIU01000013.1"/>
</dbReference>
<comment type="caution">
    <text evidence="1">The sequence shown here is derived from an EMBL/GenBank/DDBJ whole genome shotgun (WGS) entry which is preliminary data.</text>
</comment>
<evidence type="ECO:0000313" key="1">
    <source>
        <dbReference type="EMBL" id="GBD54324.1"/>
    </source>
</evidence>
<proteinExistence type="predicted"/>
<name>A0A2H6BVW3_MICAE</name>